<dbReference type="STRING" id="1684307.A0A316TYN6"/>
<dbReference type="PANTHER" id="PTHR19965">
    <property type="entry name" value="RNA AND EXPORT FACTOR BINDING PROTEIN"/>
    <property type="match status" value="1"/>
</dbReference>
<name>A0A316TYN6_9BASI</name>
<evidence type="ECO:0000256" key="2">
    <source>
        <dbReference type="PROSITE-ProRule" id="PRU00176"/>
    </source>
</evidence>
<dbReference type="GO" id="GO:0005634">
    <property type="term" value="C:nucleus"/>
    <property type="evidence" value="ECO:0007669"/>
    <property type="project" value="TreeGrafter"/>
</dbReference>
<dbReference type="PANTHER" id="PTHR19965:SF82">
    <property type="entry name" value="THO COMPLEX SUBUNIT 4"/>
    <property type="match status" value="1"/>
</dbReference>
<feature type="compositionally biased region" description="Polar residues" evidence="3">
    <location>
        <begin position="24"/>
        <end position="34"/>
    </location>
</feature>
<evidence type="ECO:0000259" key="4">
    <source>
        <dbReference type="PROSITE" id="PS50102"/>
    </source>
</evidence>
<dbReference type="InterPro" id="IPR000504">
    <property type="entry name" value="RRM_dom"/>
</dbReference>
<dbReference type="CDD" id="cd12418">
    <property type="entry name" value="RRM_Aly_REF_like"/>
    <property type="match status" value="1"/>
</dbReference>
<dbReference type="Proteomes" id="UP000245942">
    <property type="component" value="Unassembled WGS sequence"/>
</dbReference>
<dbReference type="RefSeq" id="XP_025345417.1">
    <property type="nucleotide sequence ID" value="XM_025493905.1"/>
</dbReference>
<dbReference type="InterPro" id="IPR012677">
    <property type="entry name" value="Nucleotide-bd_a/b_plait_sf"/>
</dbReference>
<feature type="compositionally biased region" description="Gly residues" evidence="3">
    <location>
        <begin position="148"/>
        <end position="158"/>
    </location>
</feature>
<protein>
    <submittedName>
        <fullName evidence="5">RNA-binding domain-containing protein</fullName>
    </submittedName>
</protein>
<evidence type="ECO:0000256" key="1">
    <source>
        <dbReference type="ARBA" id="ARBA00022884"/>
    </source>
</evidence>
<dbReference type="PROSITE" id="PS50102">
    <property type="entry name" value="RRM"/>
    <property type="match status" value="1"/>
</dbReference>
<feature type="compositionally biased region" description="Gly residues" evidence="3">
    <location>
        <begin position="217"/>
        <end position="230"/>
    </location>
</feature>
<feature type="domain" description="RRM" evidence="4">
    <location>
        <begin position="59"/>
        <end position="136"/>
    </location>
</feature>
<keyword evidence="6" id="KW-1185">Reference proteome</keyword>
<dbReference type="SMART" id="SM01218">
    <property type="entry name" value="FoP_duplication"/>
    <property type="match status" value="1"/>
</dbReference>
<feature type="region of interest" description="Disordered" evidence="3">
    <location>
        <begin position="1"/>
        <end position="58"/>
    </location>
</feature>
<dbReference type="GeneID" id="37015639"/>
<dbReference type="InterPro" id="IPR035979">
    <property type="entry name" value="RBD_domain_sf"/>
</dbReference>
<dbReference type="Pfam" id="PF13865">
    <property type="entry name" value="FoP_duplication"/>
    <property type="match status" value="1"/>
</dbReference>
<dbReference type="SMART" id="SM00360">
    <property type="entry name" value="RRM"/>
    <property type="match status" value="1"/>
</dbReference>
<organism evidence="5 6">
    <name type="scientific">Pseudomicrostroma glucosiphilum</name>
    <dbReference type="NCBI Taxonomy" id="1684307"/>
    <lineage>
        <taxon>Eukaryota</taxon>
        <taxon>Fungi</taxon>
        <taxon>Dikarya</taxon>
        <taxon>Basidiomycota</taxon>
        <taxon>Ustilaginomycotina</taxon>
        <taxon>Exobasidiomycetes</taxon>
        <taxon>Microstromatales</taxon>
        <taxon>Microstromatales incertae sedis</taxon>
        <taxon>Pseudomicrostroma</taxon>
    </lineage>
</organism>
<proteinExistence type="predicted"/>
<keyword evidence="1 2" id="KW-0694">RNA-binding</keyword>
<feature type="compositionally biased region" description="Basic and acidic residues" evidence="3">
    <location>
        <begin position="38"/>
        <end position="49"/>
    </location>
</feature>
<gene>
    <name evidence="5" type="ORF">BCV69DRAFT_295407</name>
</gene>
<dbReference type="InterPro" id="IPR051229">
    <property type="entry name" value="ALYREF_mRNA_export"/>
</dbReference>
<dbReference type="InterPro" id="IPR025715">
    <property type="entry name" value="FoP_C"/>
</dbReference>
<dbReference type="OrthoDB" id="5382468at2759"/>
<reference evidence="5 6" key="1">
    <citation type="journal article" date="2018" name="Mol. Biol. Evol.">
        <title>Broad Genomic Sampling Reveals a Smut Pathogenic Ancestry of the Fungal Clade Ustilaginomycotina.</title>
        <authorList>
            <person name="Kijpornyongpan T."/>
            <person name="Mondo S.J."/>
            <person name="Barry K."/>
            <person name="Sandor L."/>
            <person name="Lee J."/>
            <person name="Lipzen A."/>
            <person name="Pangilinan J."/>
            <person name="LaButti K."/>
            <person name="Hainaut M."/>
            <person name="Henrissat B."/>
            <person name="Grigoriev I.V."/>
            <person name="Spatafora J.W."/>
            <person name="Aime M.C."/>
        </authorList>
    </citation>
    <scope>NUCLEOTIDE SEQUENCE [LARGE SCALE GENOMIC DNA]</scope>
    <source>
        <strain evidence="5 6">MCA 4718</strain>
    </source>
</reference>
<dbReference type="EMBL" id="KZ819337">
    <property type="protein sequence ID" value="PWN18257.1"/>
    <property type="molecule type" value="Genomic_DNA"/>
</dbReference>
<evidence type="ECO:0000256" key="3">
    <source>
        <dbReference type="SAM" id="MobiDB-lite"/>
    </source>
</evidence>
<dbReference type="SUPFAM" id="SSF54928">
    <property type="entry name" value="RNA-binding domain, RBD"/>
    <property type="match status" value="1"/>
</dbReference>
<sequence>MSSLLNRSISEIAQQGRGGRASPYNRSASGSRPASSDKWGHDGYEELNKHDRRTSTPTEKLIVEGLHWEVSEDELRSLFEAMGPVRRCFIKYDRSGRSTGTAIIHYESVADATRARSEYDGANAKGQPIRISFEEVRGPRGAPAARGGAAGGRGGAAAPGGSLQSRFDLLSRMGGERPQPPANAPKGPAGTPAAANSRSNMRGVPTAPRGGDSRNVRGGGRVVGRGGKGIVAGASGREKRTPKSAGDLDAELDAFMKAPPPASGALAESSHAPKVGEEADVEMK</sequence>
<feature type="region of interest" description="Disordered" evidence="3">
    <location>
        <begin position="130"/>
        <end position="284"/>
    </location>
</feature>
<accession>A0A316TYN6</accession>
<feature type="compositionally biased region" description="Basic and acidic residues" evidence="3">
    <location>
        <begin position="274"/>
        <end position="284"/>
    </location>
</feature>
<feature type="compositionally biased region" description="Low complexity" evidence="3">
    <location>
        <begin position="184"/>
        <end position="196"/>
    </location>
</feature>
<evidence type="ECO:0000313" key="5">
    <source>
        <dbReference type="EMBL" id="PWN18257.1"/>
    </source>
</evidence>
<dbReference type="AlphaFoldDB" id="A0A316TYN6"/>
<dbReference type="GO" id="GO:0003729">
    <property type="term" value="F:mRNA binding"/>
    <property type="evidence" value="ECO:0007669"/>
    <property type="project" value="TreeGrafter"/>
</dbReference>
<dbReference type="Pfam" id="PF00076">
    <property type="entry name" value="RRM_1"/>
    <property type="match status" value="1"/>
</dbReference>
<feature type="compositionally biased region" description="Polar residues" evidence="3">
    <location>
        <begin position="1"/>
        <end position="13"/>
    </location>
</feature>
<dbReference type="Gene3D" id="3.30.70.330">
    <property type="match status" value="1"/>
</dbReference>
<evidence type="ECO:0000313" key="6">
    <source>
        <dbReference type="Proteomes" id="UP000245942"/>
    </source>
</evidence>